<organism evidence="2 3">
    <name type="scientific">Geoalkalibacter ferrihydriticus DSM 17813</name>
    <dbReference type="NCBI Taxonomy" id="1121915"/>
    <lineage>
        <taxon>Bacteria</taxon>
        <taxon>Pseudomonadati</taxon>
        <taxon>Thermodesulfobacteriota</taxon>
        <taxon>Desulfuromonadia</taxon>
        <taxon>Desulfuromonadales</taxon>
        <taxon>Geoalkalibacteraceae</taxon>
        <taxon>Geoalkalibacter</taxon>
    </lineage>
</organism>
<evidence type="ECO:0000313" key="2">
    <source>
        <dbReference type="EMBL" id="KIH77078.1"/>
    </source>
</evidence>
<protein>
    <recommendedName>
        <fullName evidence="4">DUF4332 domain-containing protein</fullName>
    </recommendedName>
</protein>
<sequence>MKLTETYSGQNERFEGDLTLWLRTLPVGAVATRAVVTLAPPQFSSQQETITFSNGQGELGAVKRLSGNDLEVDFRARRTLAAVTPRPGATGTATLQVDMGGAYVGVAQDGTFNSSASPWQVNFDPPNPQLDLPGLTVTRFKLHQAPRSFNLASVSIRSVASNLQVSLGQMAPFWVHLGELSKMQTSPDFADVLNFFLTTTEAQNGFYHIPLVVHSDTLARLDITLSIDYLLEQSILPPHLSEVDLPYDFSTLPGSEEGLLTVRLPRGAVPVEGRTSAAIRGTFDPSRLAMGEAGAMPALGALTLSPHCTLAQALTPTREIELTAVDLPLANTQPGLAGLHLSLMSDADGKPTGEILASAEVSVGKELPDGSVWGSADLAEALRLLPGERYWLVVQSRDGEAFWSVDQGDALHPPLQCSRDGGLSWRTASGTGLAAPLAAEYRLRHMPQRFSLPVQLQIGEGPSAVRRRLDEYAAAGKIEFSFDFAQKLREHLDQPEVSGPSPDQPPLCNPDFALPGPQDATRRLFGFDSFCYWMINSNVDLSRGLNLSHERYIRLSIGDGPPVRIDCAGAEPRRTQAEEIVGAINRTLGETIATLTVGASGAGRFLTLQSASGANLCLHPWCGQGLPECWQGTASHSHRVRLNATDFNESRTSLLLAGPSLIEQGLRTTHLGGLMSTTGLGVIEQTWRPACFAEGEVSTTQETQARLSQEFAVAPGVEYLLQLRYGVLEAAPATECSPCAPQGCAPCSPEGAQAPRWEVGWFDAAGNSLEIAAARLDVMRNAALVSPGTLLEARLTPPQDAVRGELRLLHEAADSYALLLDELSLHPTTHLTRNGDFSRWETLNGVEIPEQWHIESGWVEQHAQGGMVLRGDGPEEAILSQEFEVTAGTEFRLRMHALSTAVTEEARPLEERARFELLWRGRDLATLEALTLPLDERGFGGHAWQGSAPAGAAQAELRLVQPRGQSALRIAEVRLEKIDTLAVPLTFLGESPGRLKVSDLKVTYDLPANPPRAVTRGVVQTSQIAQAFLVSSLPPGAGIALAALAEQPVIHISGVGPRYMELLERQQITTIGELARLHPARQIEGIPPGRLLEIKAAAELVLEGAGQCLSFPMLAEYTVGELMALSTEELARLSGQPLERAARLHKGLRTQHLLLDNHALRTLTLGQLAGDATNKKDRPA</sequence>
<name>A0A0C2EEM7_9BACT</name>
<evidence type="ECO:0000313" key="3">
    <source>
        <dbReference type="Proteomes" id="UP000035068"/>
    </source>
</evidence>
<dbReference type="RefSeq" id="WP_040098365.1">
    <property type="nucleotide sequence ID" value="NZ_JWJD01000002.1"/>
</dbReference>
<feature type="region of interest" description="Disordered" evidence="1">
    <location>
        <begin position="493"/>
        <end position="513"/>
    </location>
</feature>
<dbReference type="EMBL" id="JWJD01000002">
    <property type="protein sequence ID" value="KIH77078.1"/>
    <property type="molecule type" value="Genomic_DNA"/>
</dbReference>
<proteinExistence type="predicted"/>
<accession>A0A0C2EEM7</accession>
<dbReference type="Proteomes" id="UP000035068">
    <property type="component" value="Unassembled WGS sequence"/>
</dbReference>
<comment type="caution">
    <text evidence="2">The sequence shown here is derived from an EMBL/GenBank/DDBJ whole genome shotgun (WGS) entry which is preliminary data.</text>
</comment>
<dbReference type="Gene3D" id="1.10.150.20">
    <property type="entry name" value="5' to 3' exonuclease, C-terminal subdomain"/>
    <property type="match status" value="1"/>
</dbReference>
<keyword evidence="3" id="KW-1185">Reference proteome</keyword>
<evidence type="ECO:0008006" key="4">
    <source>
        <dbReference type="Google" id="ProtNLM"/>
    </source>
</evidence>
<evidence type="ECO:0000256" key="1">
    <source>
        <dbReference type="SAM" id="MobiDB-lite"/>
    </source>
</evidence>
<dbReference type="AlphaFoldDB" id="A0A0C2EEM7"/>
<gene>
    <name evidence="2" type="ORF">GFER_08590</name>
</gene>
<reference evidence="2 3" key="1">
    <citation type="submission" date="2014-12" db="EMBL/GenBank/DDBJ databases">
        <title>Genomes of Geoalkalibacter ferrihydriticus and Geoalkalibacter subterraneus, two haloalkaliphilic metal-reducing members of the Geobacteraceae.</title>
        <authorList>
            <person name="Badalamenti J.P."/>
            <person name="Torres C.I."/>
            <person name="Krajmalnik-Brown R."/>
            <person name="Bond D.R."/>
        </authorList>
    </citation>
    <scope>NUCLEOTIDE SEQUENCE [LARGE SCALE GENOMIC DNA]</scope>
    <source>
        <strain evidence="2 3">DSM 17813</strain>
    </source>
</reference>